<dbReference type="AlphaFoldDB" id="A0A1H9Q2L5"/>
<gene>
    <name evidence="1" type="ORF">SAMN05518684_1022</name>
</gene>
<sequence length="34" mass="4054">MSVRMFYDIEQTFLYLVNDERGCSAINTAKFARY</sequence>
<dbReference type="EMBL" id="FOGT01000002">
    <property type="protein sequence ID" value="SER54199.1"/>
    <property type="molecule type" value="Genomic_DNA"/>
</dbReference>
<dbReference type="Proteomes" id="UP000198571">
    <property type="component" value="Unassembled WGS sequence"/>
</dbReference>
<proteinExistence type="predicted"/>
<accession>A0A1H9Q2L5</accession>
<keyword evidence="2" id="KW-1185">Reference proteome</keyword>
<evidence type="ECO:0000313" key="1">
    <source>
        <dbReference type="EMBL" id="SER54199.1"/>
    </source>
</evidence>
<evidence type="ECO:0000313" key="2">
    <source>
        <dbReference type="Proteomes" id="UP000198571"/>
    </source>
</evidence>
<organism evidence="1 2">
    <name type="scientific">Salipaludibacillus aurantiacus</name>
    <dbReference type="NCBI Taxonomy" id="1601833"/>
    <lineage>
        <taxon>Bacteria</taxon>
        <taxon>Bacillati</taxon>
        <taxon>Bacillota</taxon>
        <taxon>Bacilli</taxon>
        <taxon>Bacillales</taxon>
        <taxon>Bacillaceae</taxon>
    </lineage>
</organism>
<protein>
    <submittedName>
        <fullName evidence="1">Uncharacterized protein</fullName>
    </submittedName>
</protein>
<reference evidence="2" key="1">
    <citation type="submission" date="2016-10" db="EMBL/GenBank/DDBJ databases">
        <authorList>
            <person name="Varghese N."/>
            <person name="Submissions S."/>
        </authorList>
    </citation>
    <scope>NUCLEOTIDE SEQUENCE [LARGE SCALE GENOMIC DNA]</scope>
    <source>
        <strain evidence="2">S9</strain>
    </source>
</reference>
<name>A0A1H9Q2L5_9BACI</name>